<evidence type="ECO:0000313" key="3">
    <source>
        <dbReference type="Proteomes" id="UP001217089"/>
    </source>
</evidence>
<feature type="region of interest" description="Disordered" evidence="1">
    <location>
        <begin position="1"/>
        <end position="35"/>
    </location>
</feature>
<keyword evidence="3" id="KW-1185">Reference proteome</keyword>
<reference evidence="2 3" key="1">
    <citation type="submission" date="2022-12" db="EMBL/GenBank/DDBJ databases">
        <title>Chromosome-level genome of Tegillarca granosa.</title>
        <authorList>
            <person name="Kim J."/>
        </authorList>
    </citation>
    <scope>NUCLEOTIDE SEQUENCE [LARGE SCALE GENOMIC DNA]</scope>
    <source>
        <strain evidence="2">Teg-2019</strain>
        <tissue evidence="2">Adductor muscle</tissue>
    </source>
</reference>
<name>A0ABQ9FK28_TEGGR</name>
<comment type="caution">
    <text evidence="2">The sequence shown here is derived from an EMBL/GenBank/DDBJ whole genome shotgun (WGS) entry which is preliminary data.</text>
</comment>
<dbReference type="EMBL" id="JARBDR010000328">
    <property type="protein sequence ID" value="KAJ8316063.1"/>
    <property type="molecule type" value="Genomic_DNA"/>
</dbReference>
<feature type="compositionally biased region" description="Polar residues" evidence="1">
    <location>
        <begin position="1"/>
        <end position="12"/>
    </location>
</feature>
<feature type="compositionally biased region" description="Basic and acidic residues" evidence="1">
    <location>
        <begin position="13"/>
        <end position="31"/>
    </location>
</feature>
<gene>
    <name evidence="2" type="ORF">KUTeg_006077</name>
</gene>
<evidence type="ECO:0000256" key="1">
    <source>
        <dbReference type="SAM" id="MobiDB-lite"/>
    </source>
</evidence>
<protein>
    <submittedName>
        <fullName evidence="2">Uncharacterized protein</fullName>
    </submittedName>
</protein>
<organism evidence="2 3">
    <name type="scientific">Tegillarca granosa</name>
    <name type="common">Malaysian cockle</name>
    <name type="synonym">Anadara granosa</name>
    <dbReference type="NCBI Taxonomy" id="220873"/>
    <lineage>
        <taxon>Eukaryota</taxon>
        <taxon>Metazoa</taxon>
        <taxon>Spiralia</taxon>
        <taxon>Lophotrochozoa</taxon>
        <taxon>Mollusca</taxon>
        <taxon>Bivalvia</taxon>
        <taxon>Autobranchia</taxon>
        <taxon>Pteriomorphia</taxon>
        <taxon>Arcoida</taxon>
        <taxon>Arcoidea</taxon>
        <taxon>Arcidae</taxon>
        <taxon>Tegillarca</taxon>
    </lineage>
</organism>
<proteinExistence type="predicted"/>
<evidence type="ECO:0000313" key="2">
    <source>
        <dbReference type="EMBL" id="KAJ8316063.1"/>
    </source>
</evidence>
<dbReference type="Proteomes" id="UP001217089">
    <property type="component" value="Unassembled WGS sequence"/>
</dbReference>
<accession>A0ABQ9FK28</accession>
<sequence>MVNNHQLGSLSNVKEDQSSQRKDEGGGDPNERGIPMMLVRRVVNGTLVTNSNHIEVDVAIIEGLQV</sequence>